<dbReference type="EMBL" id="CP002776">
    <property type="protein sequence ID" value="AEG30840.1"/>
    <property type="molecule type" value="Genomic_DNA"/>
</dbReference>
<gene>
    <name evidence="3" type="ordered locus">Thicy_0064</name>
</gene>
<dbReference type="PRINTS" id="PR00368">
    <property type="entry name" value="FADPNR"/>
</dbReference>
<organism evidence="3 4">
    <name type="scientific">Thiomicrospira cyclica (strain DSM 14477 / JCM 11371 / ALM1)</name>
    <name type="common">Thioalkalimicrobium cyclicum</name>
    <dbReference type="NCBI Taxonomy" id="717773"/>
    <lineage>
        <taxon>Bacteria</taxon>
        <taxon>Pseudomonadati</taxon>
        <taxon>Pseudomonadota</taxon>
        <taxon>Gammaproteobacteria</taxon>
        <taxon>Thiotrichales</taxon>
        <taxon>Piscirickettsiaceae</taxon>
        <taxon>Thiomicrospira</taxon>
    </lineage>
</organism>
<dbReference type="GO" id="GO:0070224">
    <property type="term" value="F:sulfide:quinone oxidoreductase activity"/>
    <property type="evidence" value="ECO:0007669"/>
    <property type="project" value="TreeGrafter"/>
</dbReference>
<dbReference type="KEGG" id="tcy:Thicy_0064"/>
<dbReference type="InterPro" id="IPR036188">
    <property type="entry name" value="FAD/NAD-bd_sf"/>
</dbReference>
<dbReference type="AlphaFoldDB" id="F6D909"/>
<dbReference type="STRING" id="717773.Thicy_0064"/>
<dbReference type="SUPFAM" id="SSF51905">
    <property type="entry name" value="FAD/NAD(P)-binding domain"/>
    <property type="match status" value="1"/>
</dbReference>
<name>F6D909_THICA</name>
<proteinExistence type="predicted"/>
<dbReference type="InterPro" id="IPR023753">
    <property type="entry name" value="FAD/NAD-binding_dom"/>
</dbReference>
<reference evidence="3 4" key="1">
    <citation type="submission" date="2011-05" db="EMBL/GenBank/DDBJ databases">
        <title>Complete sequence of Thioalkalimicrobium cyclicum ALM1.</title>
        <authorList>
            <consortium name="US DOE Joint Genome Institute"/>
            <person name="Lucas S."/>
            <person name="Han J."/>
            <person name="Lapidus A."/>
            <person name="Cheng J.-F."/>
            <person name="Goodwin L."/>
            <person name="Pitluck S."/>
            <person name="Peters L."/>
            <person name="Mikhailova N."/>
            <person name="Davenport K."/>
            <person name="Han C."/>
            <person name="Tapia R."/>
            <person name="Land M."/>
            <person name="Hauser L."/>
            <person name="Kyrpides N."/>
            <person name="Ivanova N."/>
            <person name="Pagani I."/>
            <person name="Kappler U."/>
            <person name="Woyke T."/>
        </authorList>
    </citation>
    <scope>NUCLEOTIDE SEQUENCE [LARGE SCALE GENOMIC DNA]</scope>
    <source>
        <strain evidence="4">DSM 14477 / JCM 11371 / ALM1</strain>
    </source>
</reference>
<evidence type="ECO:0000256" key="1">
    <source>
        <dbReference type="SAM" id="SignalP"/>
    </source>
</evidence>
<dbReference type="OrthoDB" id="9781621at2"/>
<dbReference type="HOGENOM" id="CLU_030742_2_0_6"/>
<evidence type="ECO:0000313" key="3">
    <source>
        <dbReference type="EMBL" id="AEG30840.1"/>
    </source>
</evidence>
<dbReference type="eggNOG" id="COG0446">
    <property type="taxonomic scope" value="Bacteria"/>
</dbReference>
<dbReference type="InterPro" id="IPR015904">
    <property type="entry name" value="Sulphide_quinone_reductase"/>
</dbReference>
<dbReference type="InterPro" id="IPR006311">
    <property type="entry name" value="TAT_signal"/>
</dbReference>
<dbReference type="PANTHER" id="PTHR10632">
    <property type="entry name" value="SULFIDE:QUINONE OXIDOREDUCTASE"/>
    <property type="match status" value="1"/>
</dbReference>
<protein>
    <submittedName>
        <fullName evidence="3">FAD-dependent pyridine nucleotide-disulfide oxidoreductase</fullName>
    </submittedName>
</protein>
<dbReference type="GO" id="GO:0070221">
    <property type="term" value="P:sulfide oxidation, using sulfide:quinone oxidoreductase"/>
    <property type="evidence" value="ECO:0007669"/>
    <property type="project" value="TreeGrafter"/>
</dbReference>
<dbReference type="PANTHER" id="PTHR10632:SF2">
    <property type="entry name" value="SULFIDE:QUINONE OXIDOREDUCTASE, MITOCHONDRIAL"/>
    <property type="match status" value="1"/>
</dbReference>
<feature type="signal peptide" evidence="1">
    <location>
        <begin position="1"/>
        <end position="36"/>
    </location>
</feature>
<keyword evidence="1" id="KW-0732">Signal</keyword>
<feature type="domain" description="FAD/NAD(P)-binding" evidence="2">
    <location>
        <begin position="42"/>
        <end position="154"/>
    </location>
</feature>
<dbReference type="Gene3D" id="3.50.50.60">
    <property type="entry name" value="FAD/NAD(P)-binding domain"/>
    <property type="match status" value="2"/>
</dbReference>
<dbReference type="Proteomes" id="UP000009232">
    <property type="component" value="Chromosome"/>
</dbReference>
<evidence type="ECO:0000313" key="4">
    <source>
        <dbReference type="Proteomes" id="UP000009232"/>
    </source>
</evidence>
<sequence length="440" mass="48098">MSSLSVLSGINRRKFLLSGAAAMAAVAGLGSIPARAANTRANIVITGAGAAGISLANRLTKALPNANITIIDRRETHYYWPGLTLVATGAWPKSKVLDRNASFLPSKVNWIKEMADVYEPDHKRVITDTGRVVNYDYLIVATGVEYHYDAIEGMDVSAIGQNGLASVYNSPDAAAQSWDAIRKYSEKGGNGIFTLPSTPIRCAGAPLKMTLLTLDRLRQNGGMDKANMSFYSATNNVFGLPWFNQFVLDRYEEAGMDVKFRTELAAVDIGARKATFTQEDGSQFTTDYDLLHVVPPMRAPRSIRESNLAWSEGNMAAGGWLAVDRDTLQHNTYPEVFGCGDVNGTPRGKTAATVKMSVPIVVQNLISVIAGEEPVAKFDGYTSCPLLTRFGAAMLIEFDYDGNLTPTYSFIDPKKESWFAWIMKDQMLKPTYLQMLKGNV</sequence>
<keyword evidence="4" id="KW-1185">Reference proteome</keyword>
<dbReference type="Pfam" id="PF07992">
    <property type="entry name" value="Pyr_redox_2"/>
    <property type="match status" value="1"/>
</dbReference>
<dbReference type="RefSeq" id="WP_013834628.1">
    <property type="nucleotide sequence ID" value="NC_015581.1"/>
</dbReference>
<dbReference type="GO" id="GO:0071949">
    <property type="term" value="F:FAD binding"/>
    <property type="evidence" value="ECO:0007669"/>
    <property type="project" value="TreeGrafter"/>
</dbReference>
<feature type="chain" id="PRO_5003334704" evidence="1">
    <location>
        <begin position="37"/>
        <end position="440"/>
    </location>
</feature>
<evidence type="ECO:0000259" key="2">
    <source>
        <dbReference type="Pfam" id="PF07992"/>
    </source>
</evidence>
<dbReference type="PROSITE" id="PS51318">
    <property type="entry name" value="TAT"/>
    <property type="match status" value="1"/>
</dbReference>
<accession>F6D909</accession>